<dbReference type="SUPFAM" id="SSF47240">
    <property type="entry name" value="Ferritin-like"/>
    <property type="match status" value="1"/>
</dbReference>
<keyword evidence="3" id="KW-1185">Reference proteome</keyword>
<dbReference type="Pfam" id="PF09537">
    <property type="entry name" value="DUF2383"/>
    <property type="match status" value="1"/>
</dbReference>
<sequence>MNNSTINEKCIKVCNSLLRGELSAVETYGKAIVKFPGTPVTAELTRIQSEHRQSANRLTQNIREMGGEPDTDSGAWGAFAKAVQSAANLFGAESAIESLQNGEEHGRNDYEDALKNDDVMAECKTMIRSELLPRTQSHIATLERLEDVVD</sequence>
<organism evidence="2 3">
    <name type="scientific">Luteolibacter algae</name>
    <dbReference type="NCBI Taxonomy" id="454151"/>
    <lineage>
        <taxon>Bacteria</taxon>
        <taxon>Pseudomonadati</taxon>
        <taxon>Verrucomicrobiota</taxon>
        <taxon>Verrucomicrobiia</taxon>
        <taxon>Verrucomicrobiales</taxon>
        <taxon>Verrucomicrobiaceae</taxon>
        <taxon>Luteolibacter</taxon>
    </lineage>
</organism>
<evidence type="ECO:0000313" key="2">
    <source>
        <dbReference type="EMBL" id="MFD2256453.1"/>
    </source>
</evidence>
<dbReference type="RefSeq" id="WP_386819693.1">
    <property type="nucleotide sequence ID" value="NZ_JBHUIT010000008.1"/>
</dbReference>
<dbReference type="Gene3D" id="1.20.1260.10">
    <property type="match status" value="1"/>
</dbReference>
<dbReference type="InterPro" id="IPR012347">
    <property type="entry name" value="Ferritin-like"/>
</dbReference>
<dbReference type="EMBL" id="JBHUIT010000008">
    <property type="protein sequence ID" value="MFD2256453.1"/>
    <property type="molecule type" value="Genomic_DNA"/>
</dbReference>
<reference evidence="3" key="1">
    <citation type="journal article" date="2019" name="Int. J. Syst. Evol. Microbiol.">
        <title>The Global Catalogue of Microorganisms (GCM) 10K type strain sequencing project: providing services to taxonomists for standard genome sequencing and annotation.</title>
        <authorList>
            <consortium name="The Broad Institute Genomics Platform"/>
            <consortium name="The Broad Institute Genome Sequencing Center for Infectious Disease"/>
            <person name="Wu L."/>
            <person name="Ma J."/>
        </authorList>
    </citation>
    <scope>NUCLEOTIDE SEQUENCE [LARGE SCALE GENOMIC DNA]</scope>
    <source>
        <strain evidence="3">CGMCC 4.7106</strain>
    </source>
</reference>
<gene>
    <name evidence="2" type="ORF">ACFSSA_07190</name>
</gene>
<feature type="domain" description="DUF2383" evidence="1">
    <location>
        <begin position="11"/>
        <end position="115"/>
    </location>
</feature>
<evidence type="ECO:0000313" key="3">
    <source>
        <dbReference type="Proteomes" id="UP001597375"/>
    </source>
</evidence>
<dbReference type="CDD" id="cd00657">
    <property type="entry name" value="Ferritin_like"/>
    <property type="match status" value="1"/>
</dbReference>
<dbReference type="InterPro" id="IPR019052">
    <property type="entry name" value="DUF2383"/>
</dbReference>
<proteinExistence type="predicted"/>
<dbReference type="Proteomes" id="UP001597375">
    <property type="component" value="Unassembled WGS sequence"/>
</dbReference>
<dbReference type="InterPro" id="IPR009078">
    <property type="entry name" value="Ferritin-like_SF"/>
</dbReference>
<accession>A0ABW5D5V6</accession>
<comment type="caution">
    <text evidence="2">The sequence shown here is derived from an EMBL/GenBank/DDBJ whole genome shotgun (WGS) entry which is preliminary data.</text>
</comment>
<protein>
    <submittedName>
        <fullName evidence="2">DUF2383 domain-containing protein</fullName>
    </submittedName>
</protein>
<name>A0ABW5D5V6_9BACT</name>
<evidence type="ECO:0000259" key="1">
    <source>
        <dbReference type="Pfam" id="PF09537"/>
    </source>
</evidence>